<accession>A0A9J5W3Q9</accession>
<dbReference type="EMBL" id="JACXVP010000012">
    <property type="protein sequence ID" value="KAG5569758.1"/>
    <property type="molecule type" value="Genomic_DNA"/>
</dbReference>
<dbReference type="InterPro" id="IPR025558">
    <property type="entry name" value="DUF4283"/>
</dbReference>
<dbReference type="Pfam" id="PF14111">
    <property type="entry name" value="DUF4283"/>
    <property type="match status" value="1"/>
</dbReference>
<evidence type="ECO:0000313" key="4">
    <source>
        <dbReference type="Proteomes" id="UP000824120"/>
    </source>
</evidence>
<keyword evidence="4" id="KW-1185">Reference proteome</keyword>
<dbReference type="AlphaFoldDB" id="A0A9J5W3Q9"/>
<dbReference type="Proteomes" id="UP000824120">
    <property type="component" value="Chromosome 12"/>
</dbReference>
<protein>
    <recommendedName>
        <fullName evidence="2">DUF4283 domain-containing protein</fullName>
    </recommendedName>
</protein>
<proteinExistence type="predicted"/>
<feature type="region of interest" description="Disordered" evidence="1">
    <location>
        <begin position="188"/>
        <end position="222"/>
    </location>
</feature>
<evidence type="ECO:0000259" key="2">
    <source>
        <dbReference type="Pfam" id="PF14111"/>
    </source>
</evidence>
<comment type="caution">
    <text evidence="3">The sequence shown here is derived from an EMBL/GenBank/DDBJ whole genome shotgun (WGS) entry which is preliminary data.</text>
</comment>
<feature type="region of interest" description="Disordered" evidence="1">
    <location>
        <begin position="135"/>
        <end position="163"/>
    </location>
</feature>
<name>A0A9J5W3Q9_SOLCO</name>
<sequence>MGNDYFLFEFALRVTVEQVIEGDWEWRNNPVILQWWNPTIGTRCGRSKENSTWVKIVGLPLHFWDQKIFKVIGDFCGGWVETEEETQLRNHLKWARIRINGDGADIPKEVTIDGGGICYTMQIWAESPVRVFAGEDPNSEVNTQRSRGGKPLGKGKGEDPLQSQKVTATAGRAHAEVTATAGRAHAVTEACGQSSKSNEIVGRGEPNSKKSPILRLGPNQNKEGGLVNKKFDLASDKQGESLEGLSGIKELATQFLQAYNKWETSSRVENTDISAHKNRESVNKTNEAVELLYNKAKGIDHSKDFGESSGVQELVEGGMQIQQIHDAEPVSIQNPGYHTDGEIEASSWVKSHILELSKTYGVAFEGFREETHALLMKLDERKSVMEKKGANSAVSTPRHRGIGKNELKNLQSDLNEEETKINKDVEGIAKQLWSSRWMKCGYSEADGSSGGILIMWDSRVWMGSCVEEGKYSITYKFKVHRWFCWFLSSGVYAPHTVRNWRSLGRNCSVRELCGGHLGHPWGLQHCRNNGEKGEDRKNNQCDGDFSSWIEDMELHDPHLNGGTLQCRGPTTAVCEAGTVSIQLSGKYNSET</sequence>
<gene>
    <name evidence="3" type="ORF">H5410_059524</name>
</gene>
<dbReference type="PANTHER" id="PTHR34427">
    <property type="entry name" value="DUF4283 DOMAIN PROTEIN"/>
    <property type="match status" value="1"/>
</dbReference>
<dbReference type="PANTHER" id="PTHR34427:SF10">
    <property type="entry name" value="DUF4283 DOMAIN-CONTAINING PROTEIN"/>
    <property type="match status" value="1"/>
</dbReference>
<reference evidence="3 4" key="1">
    <citation type="submission" date="2020-09" db="EMBL/GenBank/DDBJ databases">
        <title>De no assembly of potato wild relative species, Solanum commersonii.</title>
        <authorList>
            <person name="Cho K."/>
        </authorList>
    </citation>
    <scope>NUCLEOTIDE SEQUENCE [LARGE SCALE GENOMIC DNA]</scope>
    <source>
        <strain evidence="3">LZ3.2</strain>
        <tissue evidence="3">Leaf</tissue>
    </source>
</reference>
<evidence type="ECO:0000256" key="1">
    <source>
        <dbReference type="SAM" id="MobiDB-lite"/>
    </source>
</evidence>
<organism evidence="3 4">
    <name type="scientific">Solanum commersonii</name>
    <name type="common">Commerson's wild potato</name>
    <name type="synonym">Commerson's nightshade</name>
    <dbReference type="NCBI Taxonomy" id="4109"/>
    <lineage>
        <taxon>Eukaryota</taxon>
        <taxon>Viridiplantae</taxon>
        <taxon>Streptophyta</taxon>
        <taxon>Embryophyta</taxon>
        <taxon>Tracheophyta</taxon>
        <taxon>Spermatophyta</taxon>
        <taxon>Magnoliopsida</taxon>
        <taxon>eudicotyledons</taxon>
        <taxon>Gunneridae</taxon>
        <taxon>Pentapetalae</taxon>
        <taxon>asterids</taxon>
        <taxon>lamiids</taxon>
        <taxon>Solanales</taxon>
        <taxon>Solanaceae</taxon>
        <taxon>Solanoideae</taxon>
        <taxon>Solaneae</taxon>
        <taxon>Solanum</taxon>
    </lineage>
</organism>
<evidence type="ECO:0000313" key="3">
    <source>
        <dbReference type="EMBL" id="KAG5569758.1"/>
    </source>
</evidence>
<feature type="domain" description="DUF4283" evidence="2">
    <location>
        <begin position="1"/>
        <end position="41"/>
    </location>
</feature>